<comment type="caution">
    <text evidence="2">The sequence shown here is derived from an EMBL/GenBank/DDBJ whole genome shotgun (WGS) entry which is preliminary data.</text>
</comment>
<keyword evidence="3" id="KW-1185">Reference proteome</keyword>
<dbReference type="Pfam" id="PF12770">
    <property type="entry name" value="CHAT"/>
    <property type="match status" value="1"/>
</dbReference>
<dbReference type="Proteomes" id="UP000763557">
    <property type="component" value="Unassembled WGS sequence"/>
</dbReference>
<name>A0ABX2FJA1_9PSEU</name>
<reference evidence="2 3" key="1">
    <citation type="submission" date="2020-01" db="EMBL/GenBank/DDBJ databases">
        <title>Kibdelosporangium persica a novel Actinomycetes from a hot desert in Iran.</title>
        <authorList>
            <person name="Safaei N."/>
            <person name="Zaburannyi N."/>
            <person name="Mueller R."/>
            <person name="Wink J."/>
        </authorList>
    </citation>
    <scope>NUCLEOTIDE SEQUENCE [LARGE SCALE GENOMIC DNA]</scope>
    <source>
        <strain evidence="2 3">4NS15</strain>
    </source>
</reference>
<dbReference type="EMBL" id="JAAATY010000045">
    <property type="protein sequence ID" value="NRN70846.1"/>
    <property type="molecule type" value="Genomic_DNA"/>
</dbReference>
<proteinExistence type="predicted"/>
<evidence type="ECO:0000259" key="1">
    <source>
        <dbReference type="Pfam" id="PF12770"/>
    </source>
</evidence>
<gene>
    <name evidence="2" type="ORF">GC106_81200</name>
</gene>
<evidence type="ECO:0000313" key="3">
    <source>
        <dbReference type="Proteomes" id="UP000763557"/>
    </source>
</evidence>
<protein>
    <recommendedName>
        <fullName evidence="1">CHAT domain-containing protein</fullName>
    </recommendedName>
</protein>
<organism evidence="2 3">
    <name type="scientific">Kibdelosporangium persicum</name>
    <dbReference type="NCBI Taxonomy" id="2698649"/>
    <lineage>
        <taxon>Bacteria</taxon>
        <taxon>Bacillati</taxon>
        <taxon>Actinomycetota</taxon>
        <taxon>Actinomycetes</taxon>
        <taxon>Pseudonocardiales</taxon>
        <taxon>Pseudonocardiaceae</taxon>
        <taxon>Kibdelosporangium</taxon>
    </lineage>
</organism>
<dbReference type="InterPro" id="IPR024983">
    <property type="entry name" value="CHAT_dom"/>
</dbReference>
<sequence length="280" mass="29804">MDTLSRGDELPQRGITRAKWDSLGAFLFPHEEIWSGTNESPRSVLVCPDPRLWQLPLGALTRDGVHLAGVAELVLTPSLRTAALVASRSRTRQSRPLGPTVSILDPRLPGHDVERQTLDMWAADHVEDSGLDMVSQACMLYISGRGDAAGESATLGHTAITLERLANLPLPPLVVLNGCWSGTAVSRYGTDPLSLAVGAMLGDADSVIAGTGAIGGIGSALVAQHLFPLLRSGIPVRSALRLAQLRVRDEHPELGPFEWAGLCMVGIDARWNGRAFTSGT</sequence>
<accession>A0ABX2FJA1</accession>
<feature type="domain" description="CHAT" evidence="1">
    <location>
        <begin position="42"/>
        <end position="266"/>
    </location>
</feature>
<evidence type="ECO:0000313" key="2">
    <source>
        <dbReference type="EMBL" id="NRN70846.1"/>
    </source>
</evidence>
<dbReference type="RefSeq" id="WP_173142010.1">
    <property type="nucleotide sequence ID" value="NZ_CBCSGW010000005.1"/>
</dbReference>